<dbReference type="AlphaFoldDB" id="A0A2H3G7W6"/>
<comment type="caution">
    <text evidence="1">The sequence shown here is derived from an EMBL/GenBank/DDBJ whole genome shotgun (WGS) entry which is preliminary data.</text>
</comment>
<reference evidence="1 2" key="2">
    <citation type="journal article" date="2017" name="Sci. Rep.">
        <title>A mobile pathogenicity chromosome in Fusarium oxysporum for infection of multiple cucurbit species.</title>
        <authorList>
            <person name="van Dam P."/>
            <person name="Fokkens L."/>
            <person name="Ayukawa Y."/>
            <person name="van der Gragt M."/>
            <person name="Ter Horst A."/>
            <person name="Brankovics B."/>
            <person name="Houterman P.M."/>
            <person name="Arie T."/>
            <person name="Rep M."/>
        </authorList>
    </citation>
    <scope>NUCLEOTIDE SEQUENCE [LARGE SCALE GENOMIC DNA]</scope>
    <source>
        <strain evidence="1 2">Forc016</strain>
    </source>
</reference>
<protein>
    <submittedName>
        <fullName evidence="1">Uncharacterized protein</fullName>
    </submittedName>
</protein>
<dbReference type="STRING" id="327505.A0A2H3G7W6"/>
<name>A0A2H3G7W6_FUSOX</name>
<dbReference type="EMBL" id="MABQ02000018">
    <property type="protein sequence ID" value="PCD20202.1"/>
    <property type="molecule type" value="Genomic_DNA"/>
</dbReference>
<gene>
    <name evidence="1" type="ORF">AU210_016231</name>
</gene>
<dbReference type="Proteomes" id="UP000219602">
    <property type="component" value="Unassembled WGS sequence"/>
</dbReference>
<accession>A0A2H3G7W6</accession>
<evidence type="ECO:0000313" key="1">
    <source>
        <dbReference type="EMBL" id="PCD20202.1"/>
    </source>
</evidence>
<evidence type="ECO:0000313" key="2">
    <source>
        <dbReference type="Proteomes" id="UP000219602"/>
    </source>
</evidence>
<organism evidence="1 2">
    <name type="scientific">Fusarium oxysporum f. sp. radicis-cucumerinum</name>
    <dbReference type="NCBI Taxonomy" id="327505"/>
    <lineage>
        <taxon>Eukaryota</taxon>
        <taxon>Fungi</taxon>
        <taxon>Dikarya</taxon>
        <taxon>Ascomycota</taxon>
        <taxon>Pezizomycotina</taxon>
        <taxon>Sordariomycetes</taxon>
        <taxon>Hypocreomycetidae</taxon>
        <taxon>Hypocreales</taxon>
        <taxon>Nectriaceae</taxon>
        <taxon>Fusarium</taxon>
        <taxon>Fusarium oxysporum species complex</taxon>
    </lineage>
</organism>
<sequence>MGRDQLATSFAISKHQPTISTEAPTLAAFPGPVFKTPKPGSGSTTDAGGWTPHFAEDYSMFNSTPGNLRGCQNSFVDPEAAMPSSVFKTTPMWHDHRHTRFFDWNSEVLLFQNSNAPFDPAVLDSMQTIQRPVMEKAYQFQWCFIKTETDRPMFQLKPARCLFQGY</sequence>
<proteinExistence type="predicted"/>
<reference evidence="1 2" key="1">
    <citation type="journal article" date="2016" name="Environ. Microbiol.">
        <title>Effector profiles distinguish formae speciales of Fusarium oxysporum.</title>
        <authorList>
            <person name="van Dam P."/>
            <person name="Fokkens L."/>
            <person name="Schmidt S.M."/>
            <person name="Linmans J.H."/>
            <person name="Kistler H.C."/>
            <person name="Ma L.J."/>
            <person name="Rep M."/>
        </authorList>
    </citation>
    <scope>NUCLEOTIDE SEQUENCE [LARGE SCALE GENOMIC DNA]</scope>
    <source>
        <strain evidence="1 2">Forc016</strain>
    </source>
</reference>